<organism evidence="2 3">
    <name type="scientific">Micromonospora andamanensis</name>
    <dbReference type="NCBI Taxonomy" id="1287068"/>
    <lineage>
        <taxon>Bacteria</taxon>
        <taxon>Bacillati</taxon>
        <taxon>Actinomycetota</taxon>
        <taxon>Actinomycetes</taxon>
        <taxon>Micromonosporales</taxon>
        <taxon>Micromonosporaceae</taxon>
        <taxon>Micromonospora</taxon>
    </lineage>
</organism>
<sequence length="293" mass="32511">MVDPDEITAARRALGRRLAHLRKNAGRTQHGLARLVQYGRSSIANTETGRQLPERPFWIRCDQVLGTGGVLIAEYDRIADLNYRRLPRPAAGTSRRAADYGGEASIRTNGREQSVRVIWVNGAFGAGKTTLAQQLIADDPQLLLFDAELPGFMLREIVPLPSSGDFQDLRVWRRSVVDTAVALAQEYQRTLVVPMTVVVWPYLDEILTGLRAHGMDVTHYFITVPTDVIRRRIEAQSLWPQDPARDAQVRTWRLAQVNRCAQAAQTLPAGTVTLDGTLPVEQLAARVTGAARS</sequence>
<name>A0ABQ4I2Y4_9ACTN</name>
<proteinExistence type="predicted"/>
<dbReference type="Gene3D" id="1.10.260.40">
    <property type="entry name" value="lambda repressor-like DNA-binding domains"/>
    <property type="match status" value="1"/>
</dbReference>
<comment type="caution">
    <text evidence="2">The sequence shown here is derived from an EMBL/GenBank/DDBJ whole genome shotgun (WGS) entry which is preliminary data.</text>
</comment>
<dbReference type="RefSeq" id="WP_239099339.1">
    <property type="nucleotide sequence ID" value="NZ_BOOZ01000048.1"/>
</dbReference>
<dbReference type="SUPFAM" id="SSF47413">
    <property type="entry name" value="lambda repressor-like DNA-binding domains"/>
    <property type="match status" value="1"/>
</dbReference>
<dbReference type="InterPro" id="IPR010982">
    <property type="entry name" value="Lambda_DNA-bd_dom_sf"/>
</dbReference>
<evidence type="ECO:0000313" key="3">
    <source>
        <dbReference type="Proteomes" id="UP000647017"/>
    </source>
</evidence>
<dbReference type="SUPFAM" id="SSF52540">
    <property type="entry name" value="P-loop containing nucleoside triphosphate hydrolases"/>
    <property type="match status" value="1"/>
</dbReference>
<dbReference type="SMART" id="SM00530">
    <property type="entry name" value="HTH_XRE"/>
    <property type="match status" value="1"/>
</dbReference>
<dbReference type="InterPro" id="IPR001387">
    <property type="entry name" value="Cro/C1-type_HTH"/>
</dbReference>
<dbReference type="Proteomes" id="UP000647017">
    <property type="component" value="Unassembled WGS sequence"/>
</dbReference>
<dbReference type="Pfam" id="PF13560">
    <property type="entry name" value="HTH_31"/>
    <property type="match status" value="1"/>
</dbReference>
<dbReference type="EMBL" id="BOOZ01000048">
    <property type="protein sequence ID" value="GIJ12248.1"/>
    <property type="molecule type" value="Genomic_DNA"/>
</dbReference>
<gene>
    <name evidence="2" type="ORF">Van01_54620</name>
</gene>
<evidence type="ECO:0000313" key="2">
    <source>
        <dbReference type="EMBL" id="GIJ12248.1"/>
    </source>
</evidence>
<dbReference type="Gene3D" id="3.40.50.300">
    <property type="entry name" value="P-loop containing nucleotide triphosphate hydrolases"/>
    <property type="match status" value="1"/>
</dbReference>
<dbReference type="InterPro" id="IPR027417">
    <property type="entry name" value="P-loop_NTPase"/>
</dbReference>
<reference evidence="2 3" key="1">
    <citation type="submission" date="2021-01" db="EMBL/GenBank/DDBJ databases">
        <title>Whole genome shotgun sequence of Verrucosispora andamanensis NBRC 109075.</title>
        <authorList>
            <person name="Komaki H."/>
            <person name="Tamura T."/>
        </authorList>
    </citation>
    <scope>NUCLEOTIDE SEQUENCE [LARGE SCALE GENOMIC DNA]</scope>
    <source>
        <strain evidence="2 3">NBRC 109075</strain>
    </source>
</reference>
<keyword evidence="3" id="KW-1185">Reference proteome</keyword>
<accession>A0ABQ4I2Y4</accession>
<dbReference type="CDD" id="cd00093">
    <property type="entry name" value="HTH_XRE"/>
    <property type="match status" value="1"/>
</dbReference>
<dbReference type="Pfam" id="PF13671">
    <property type="entry name" value="AAA_33"/>
    <property type="match status" value="1"/>
</dbReference>
<evidence type="ECO:0000259" key="1">
    <source>
        <dbReference type="SMART" id="SM00530"/>
    </source>
</evidence>
<protein>
    <recommendedName>
        <fullName evidence="1">HTH cro/C1-type domain-containing protein</fullName>
    </recommendedName>
</protein>
<feature type="domain" description="HTH cro/C1-type" evidence="1">
    <location>
        <begin position="17"/>
        <end position="72"/>
    </location>
</feature>